<comment type="caution">
    <text evidence="1">The sequence shown here is derived from an EMBL/GenBank/DDBJ whole genome shotgun (WGS) entry which is preliminary data.</text>
</comment>
<proteinExistence type="predicted"/>
<protein>
    <submittedName>
        <fullName evidence="1">Uncharacterized protein</fullName>
    </submittedName>
</protein>
<keyword evidence="2" id="KW-1185">Reference proteome</keyword>
<gene>
    <name evidence="1" type="ORF">CLV63_11666</name>
</gene>
<dbReference type="Proteomes" id="UP000240542">
    <property type="component" value="Unassembled WGS sequence"/>
</dbReference>
<dbReference type="SUPFAM" id="SSF143100">
    <property type="entry name" value="TTHA1013/TTHA0281-like"/>
    <property type="match status" value="1"/>
</dbReference>
<dbReference type="AlphaFoldDB" id="A0A2P8D8X5"/>
<dbReference type="RefSeq" id="WP_245928962.1">
    <property type="nucleotide sequence ID" value="NZ_PYGA01000016.1"/>
</dbReference>
<dbReference type="Gene3D" id="3.30.160.250">
    <property type="match status" value="1"/>
</dbReference>
<evidence type="ECO:0000313" key="2">
    <source>
        <dbReference type="Proteomes" id="UP000240542"/>
    </source>
</evidence>
<reference evidence="1 2" key="1">
    <citation type="submission" date="2018-03" db="EMBL/GenBank/DDBJ databases">
        <title>Genomic Encyclopedia of Archaeal and Bacterial Type Strains, Phase II (KMG-II): from individual species to whole genera.</title>
        <authorList>
            <person name="Goeker M."/>
        </authorList>
    </citation>
    <scope>NUCLEOTIDE SEQUENCE [LARGE SCALE GENOMIC DNA]</scope>
    <source>
        <strain evidence="1 2">DSM 45312</strain>
    </source>
</reference>
<name>A0A2P8D8X5_9ACTN</name>
<dbReference type="EMBL" id="PYGA01000016">
    <property type="protein sequence ID" value="PSK93659.1"/>
    <property type="molecule type" value="Genomic_DNA"/>
</dbReference>
<organism evidence="1 2">
    <name type="scientific">Murinocardiopsis flavida</name>
    <dbReference type="NCBI Taxonomy" id="645275"/>
    <lineage>
        <taxon>Bacteria</taxon>
        <taxon>Bacillati</taxon>
        <taxon>Actinomycetota</taxon>
        <taxon>Actinomycetes</taxon>
        <taxon>Streptosporangiales</taxon>
        <taxon>Nocardiopsidaceae</taxon>
        <taxon>Murinocardiopsis</taxon>
    </lineage>
</organism>
<dbReference type="InterPro" id="IPR035069">
    <property type="entry name" value="TTHA1013/TTHA0281-like"/>
</dbReference>
<sequence length="71" mass="7482">MRLTATVIADGEVGGYVARAVEVEVTSQGETPEKALGALSEPLELYFEGDEDLVPAEHVTLVAPVDVRLSA</sequence>
<accession>A0A2P8D8X5</accession>
<evidence type="ECO:0000313" key="1">
    <source>
        <dbReference type="EMBL" id="PSK93659.1"/>
    </source>
</evidence>